<dbReference type="Proteomes" id="UP000267408">
    <property type="component" value="Unassembled WGS sequence"/>
</dbReference>
<evidence type="ECO:0000256" key="1">
    <source>
        <dbReference type="SAM" id="SignalP"/>
    </source>
</evidence>
<dbReference type="RefSeq" id="WP_162869940.1">
    <property type="nucleotide sequence ID" value="NZ_RJVJ01000001.1"/>
</dbReference>
<comment type="caution">
    <text evidence="2">The sequence shown here is derived from an EMBL/GenBank/DDBJ whole genome shotgun (WGS) entry which is preliminary data.</text>
</comment>
<name>A0A8G1XBB0_9ACTN</name>
<dbReference type="AlphaFoldDB" id="A0A8G1XBB0"/>
<dbReference type="EMBL" id="RJVJ01000001">
    <property type="protein sequence ID" value="ROR42768.1"/>
    <property type="molecule type" value="Genomic_DNA"/>
</dbReference>
<gene>
    <name evidence="2" type="ORF">EDD39_0893</name>
</gene>
<evidence type="ECO:0000313" key="3">
    <source>
        <dbReference type="Proteomes" id="UP000267408"/>
    </source>
</evidence>
<keyword evidence="1" id="KW-0732">Signal</keyword>
<proteinExistence type="predicted"/>
<evidence type="ECO:0000313" key="2">
    <source>
        <dbReference type="EMBL" id="ROR42768.1"/>
    </source>
</evidence>
<organism evidence="2 3">
    <name type="scientific">Kitasatospora cineracea</name>
    <dbReference type="NCBI Taxonomy" id="88074"/>
    <lineage>
        <taxon>Bacteria</taxon>
        <taxon>Bacillati</taxon>
        <taxon>Actinomycetota</taxon>
        <taxon>Actinomycetes</taxon>
        <taxon>Kitasatosporales</taxon>
        <taxon>Streptomycetaceae</taxon>
        <taxon>Kitasatospora</taxon>
    </lineage>
</organism>
<sequence length="48" mass="4677">MRTRLVKAAAVTALALTALFAAPAAVTALSADAPAHTVTVADGSLGWG</sequence>
<feature type="signal peptide" evidence="1">
    <location>
        <begin position="1"/>
        <end position="24"/>
    </location>
</feature>
<protein>
    <submittedName>
        <fullName evidence="2">Uncharacterized protein</fullName>
    </submittedName>
</protein>
<feature type="chain" id="PRO_5034038206" evidence="1">
    <location>
        <begin position="25"/>
        <end position="48"/>
    </location>
</feature>
<accession>A0A8G1XBB0</accession>
<reference evidence="2 3" key="1">
    <citation type="submission" date="2018-11" db="EMBL/GenBank/DDBJ databases">
        <title>Sequencing the genomes of 1000 actinobacteria strains.</title>
        <authorList>
            <person name="Klenk H.-P."/>
        </authorList>
    </citation>
    <scope>NUCLEOTIDE SEQUENCE [LARGE SCALE GENOMIC DNA]</scope>
    <source>
        <strain evidence="2 3">DSM 44780</strain>
    </source>
</reference>